<accession>A0A0G4K4Z3</accession>
<dbReference type="OrthoDB" id="305574at2"/>
<dbReference type="PROSITE" id="PS51257">
    <property type="entry name" value="PROKAR_LIPOPROTEIN"/>
    <property type="match status" value="1"/>
</dbReference>
<organism evidence="1 2">
    <name type="scientific">Brachyspira suanatina</name>
    <dbReference type="NCBI Taxonomy" id="381802"/>
    <lineage>
        <taxon>Bacteria</taxon>
        <taxon>Pseudomonadati</taxon>
        <taxon>Spirochaetota</taxon>
        <taxon>Spirochaetia</taxon>
        <taxon>Brachyspirales</taxon>
        <taxon>Brachyspiraceae</taxon>
        <taxon>Brachyspira</taxon>
    </lineage>
</organism>
<evidence type="ECO:0000313" key="2">
    <source>
        <dbReference type="Proteomes" id="UP000043763"/>
    </source>
</evidence>
<dbReference type="Proteomes" id="UP000043763">
    <property type="component" value="Unassembled WGS sequence"/>
</dbReference>
<proteinExistence type="predicted"/>
<evidence type="ECO:0008006" key="3">
    <source>
        <dbReference type="Google" id="ProtNLM"/>
    </source>
</evidence>
<name>A0A0G4K4Z3_9SPIR</name>
<dbReference type="EMBL" id="CVLB01000001">
    <property type="protein sequence ID" value="CRF32211.1"/>
    <property type="molecule type" value="Genomic_DNA"/>
</dbReference>
<keyword evidence="2" id="KW-1185">Reference proteome</keyword>
<reference evidence="2" key="1">
    <citation type="submission" date="2015-04" db="EMBL/GenBank/DDBJ databases">
        <authorList>
            <person name="Mushtaq Mamoona"/>
        </authorList>
    </citation>
    <scope>NUCLEOTIDE SEQUENCE [LARGE SCALE GENOMIC DNA]</scope>
    <source>
        <strain evidence="2">AN4859/03</strain>
    </source>
</reference>
<dbReference type="AlphaFoldDB" id="A0A0G4K4Z3"/>
<gene>
    <name evidence="1" type="ORF">BRSU_0649</name>
</gene>
<sequence>MKFTLNKLYLYLFIFLSLFFISCATTSKNTSSGGVYVGEETGEIGIVNNWKNPDFKGGKTTKIVAEGYASADGRGEADAIERSIESAKRNAVEQAVGSIVNGSTLVENNRLISSKIYDNTTGYISAYKVINISKSGSVWYSKIEATVGVDMLQDNLQAMGILMDRKNLPLIVVLVTDETGNLSESFNVELEKNMSEKGFKFVSPSSLENVMRKENITYEDTRGSRSSSSIKKIADATGAQIAIIGKADAAFFTTIQGTAMKSYRSDVAITAINISDYSTIARATHQAGGVGGSDKDAHSIALVKSADYVSDDFVNQIVNKWQSEVQNGTEYTIYVSGLDFNESIGFEEAMKKNIGGLKNIYNRGVSGESSRYVVTYVGSSRDLAVDINSKAKNMGYQIIINSFDDKTITLKASKR</sequence>
<protein>
    <recommendedName>
        <fullName evidence="3">Flagellar assembly protein T N-terminal domain-containing protein</fullName>
    </recommendedName>
</protein>
<dbReference type="RefSeq" id="WP_048593760.1">
    <property type="nucleotide sequence ID" value="NZ_CVLB01000001.1"/>
</dbReference>
<evidence type="ECO:0000313" key="1">
    <source>
        <dbReference type="EMBL" id="CRF32211.1"/>
    </source>
</evidence>